<sequence length="195" mass="20571">MFERFTKDARAVVEGAVSHSGRVGAETVEEEHMLLSLLDREGSRGSFALTSLGESGFRESLERDLAEARRRGGLSRADADALSGLGIDLSEIVSRIEEAHGEGALESGGRGGNGRRVRRRPFGQGAKDVLVRALRIAAARRDRHIGDEHLLLAITLRGGVAAEVLADHGVTYESVTRVLYGDAGAAGEGGVAEAG</sequence>
<dbReference type="Gene3D" id="1.10.1780.10">
    <property type="entry name" value="Clp, N-terminal domain"/>
    <property type="match status" value="1"/>
</dbReference>
<organism evidence="3">
    <name type="scientific">Streptomyces sp. NBC_01393</name>
    <dbReference type="NCBI Taxonomy" id="2903851"/>
    <lineage>
        <taxon>Bacteria</taxon>
        <taxon>Bacillati</taxon>
        <taxon>Actinomycetota</taxon>
        <taxon>Actinomycetes</taxon>
        <taxon>Kitasatosporales</taxon>
        <taxon>Streptomycetaceae</taxon>
        <taxon>Streptomyces</taxon>
    </lineage>
</organism>
<dbReference type="Pfam" id="PF02861">
    <property type="entry name" value="Clp_N"/>
    <property type="match status" value="1"/>
</dbReference>
<accession>A0AAU3I5H9</accession>
<gene>
    <name evidence="3" type="ORF">OG699_29220</name>
</gene>
<evidence type="ECO:0000256" key="1">
    <source>
        <dbReference type="PROSITE-ProRule" id="PRU01251"/>
    </source>
</evidence>
<reference evidence="3" key="1">
    <citation type="submission" date="2022-10" db="EMBL/GenBank/DDBJ databases">
        <title>The complete genomes of actinobacterial strains from the NBC collection.</title>
        <authorList>
            <person name="Joergensen T.S."/>
            <person name="Alvarez Arevalo M."/>
            <person name="Sterndorff E.B."/>
            <person name="Faurdal D."/>
            <person name="Vuksanovic O."/>
            <person name="Mourched A.-S."/>
            <person name="Charusanti P."/>
            <person name="Shaw S."/>
            <person name="Blin K."/>
            <person name="Weber T."/>
        </authorList>
    </citation>
    <scope>NUCLEOTIDE SEQUENCE</scope>
    <source>
        <strain evidence="3">NBC_01393</strain>
    </source>
</reference>
<dbReference type="PROSITE" id="PS51903">
    <property type="entry name" value="CLP_R"/>
    <property type="match status" value="1"/>
</dbReference>
<dbReference type="AlphaFoldDB" id="A0AAU3I5H9"/>
<protein>
    <submittedName>
        <fullName evidence="3">Peptidase</fullName>
    </submittedName>
</protein>
<evidence type="ECO:0000259" key="2">
    <source>
        <dbReference type="PROSITE" id="PS51903"/>
    </source>
</evidence>
<feature type="domain" description="Clp R" evidence="2">
    <location>
        <begin position="2"/>
        <end position="185"/>
    </location>
</feature>
<proteinExistence type="predicted"/>
<dbReference type="InterPro" id="IPR004176">
    <property type="entry name" value="Clp_R_N"/>
</dbReference>
<keyword evidence="1" id="KW-0677">Repeat</keyword>
<name>A0AAU3I5H9_9ACTN</name>
<dbReference type="InterPro" id="IPR036628">
    <property type="entry name" value="Clp_N_dom_sf"/>
</dbReference>
<evidence type="ECO:0000313" key="3">
    <source>
        <dbReference type="EMBL" id="WTZ11698.1"/>
    </source>
</evidence>
<dbReference type="EMBL" id="CP109546">
    <property type="protein sequence ID" value="WTZ11698.1"/>
    <property type="molecule type" value="Genomic_DNA"/>
</dbReference>
<dbReference type="SUPFAM" id="SSF81923">
    <property type="entry name" value="Double Clp-N motif"/>
    <property type="match status" value="2"/>
</dbReference>